<feature type="transmembrane region" description="Helical" evidence="6">
    <location>
        <begin position="280"/>
        <end position="302"/>
    </location>
</feature>
<evidence type="ECO:0000256" key="4">
    <source>
        <dbReference type="ARBA" id="ARBA00023136"/>
    </source>
</evidence>
<organism evidence="8 9">
    <name type="scientific">Natrialba swarupiae</name>
    <dbReference type="NCBI Taxonomy" id="2448032"/>
    <lineage>
        <taxon>Archaea</taxon>
        <taxon>Methanobacteriati</taxon>
        <taxon>Methanobacteriota</taxon>
        <taxon>Stenosarchaea group</taxon>
        <taxon>Halobacteria</taxon>
        <taxon>Halobacteriales</taxon>
        <taxon>Natrialbaceae</taxon>
        <taxon>Natrialba</taxon>
    </lineage>
</organism>
<keyword evidence="2 6" id="KW-0812">Transmembrane</keyword>
<evidence type="ECO:0000256" key="1">
    <source>
        <dbReference type="ARBA" id="ARBA00004141"/>
    </source>
</evidence>
<keyword evidence="4 6" id="KW-0472">Membrane</keyword>
<feature type="transmembrane region" description="Helical" evidence="6">
    <location>
        <begin position="254"/>
        <end position="274"/>
    </location>
</feature>
<comment type="subcellular location">
    <subcellularLocation>
        <location evidence="1">Membrane</location>
        <topology evidence="1">Multi-pass membrane protein</topology>
    </subcellularLocation>
</comment>
<dbReference type="GO" id="GO:0016020">
    <property type="term" value="C:membrane"/>
    <property type="evidence" value="ECO:0007669"/>
    <property type="project" value="UniProtKB-SubCell"/>
</dbReference>
<feature type="transmembrane region" description="Helical" evidence="6">
    <location>
        <begin position="220"/>
        <end position="242"/>
    </location>
</feature>
<name>A0A5D5AH89_9EURY</name>
<dbReference type="Proteomes" id="UP000324104">
    <property type="component" value="Unassembled WGS sequence"/>
</dbReference>
<dbReference type="EMBL" id="VTAW01000022">
    <property type="protein sequence ID" value="TYT61149.1"/>
    <property type="molecule type" value="Genomic_DNA"/>
</dbReference>
<dbReference type="Pfam" id="PF01694">
    <property type="entry name" value="Rhomboid"/>
    <property type="match status" value="1"/>
</dbReference>
<feature type="transmembrane region" description="Helical" evidence="6">
    <location>
        <begin position="100"/>
        <end position="118"/>
    </location>
</feature>
<feature type="transmembrane region" description="Helical" evidence="6">
    <location>
        <begin position="43"/>
        <end position="61"/>
    </location>
</feature>
<proteinExistence type="predicted"/>
<evidence type="ECO:0000313" key="9">
    <source>
        <dbReference type="Proteomes" id="UP000324104"/>
    </source>
</evidence>
<keyword evidence="8" id="KW-0378">Hydrolase</keyword>
<sequence>MLSAVLTVFVLAVLLGSVAVVARLESTDRRFWDVARARLHYGVPWGTLVVLAGVVCVYLFVQDGVTDLYDPVTIPYRAWSYFYPLGIVTSSFSHASFGHLLGNLIAAAVVAPIAEYAWGHYPDGDVPSWRANPWIRAVVIFPLAVAAIGILTSLFALGPVIGFSGLVYAFAGFAIARYPIPTLVATIGLQGALVTIYNSIRDPILVYVAQPSPPSSPSWADVAIQGHALGFFIGLVLALALLERRGGRPTAFRVWIAVLLYAFSKGLWQIYWFGEGNTYLLFRGPGVVIVATLAIVITLAVSNTDRTVVPERLERTLPDVLSSSEHSHGHGSTDGRGLATPLDRLRGLESESEGEHGSTVDRLARVCDIATGGRRSEVGRQTGPGSRQVGFVAVFLVLAVLAGVAIPFNVLVLEDDADADRATVEVEDYTVEYVEEADHELVSGIGIEAVEDDAGLTASGVVVSSTERHAWIEAVTSQRLAFSGSETITVGGPGWRETVHVEREGWEPVGNDTVYQVWLWQDGDQPRHVYESESSQADVLIDDRTVSIVPDDGAFRLSVESLETGDVSTAQVPDENESVDAGGLTFDRHNETVYAVSNGTEVAVASAETYE</sequence>
<dbReference type="InterPro" id="IPR022764">
    <property type="entry name" value="Peptidase_S54_rhomboid_dom"/>
</dbReference>
<evidence type="ECO:0000313" key="8">
    <source>
        <dbReference type="EMBL" id="TYT61149.1"/>
    </source>
</evidence>
<evidence type="ECO:0000256" key="2">
    <source>
        <dbReference type="ARBA" id="ARBA00022692"/>
    </source>
</evidence>
<dbReference type="SUPFAM" id="SSF144091">
    <property type="entry name" value="Rhomboid-like"/>
    <property type="match status" value="1"/>
</dbReference>
<comment type="caution">
    <text evidence="8">The sequence shown here is derived from an EMBL/GenBank/DDBJ whole genome shotgun (WGS) entry which is preliminary data.</text>
</comment>
<evidence type="ECO:0000259" key="7">
    <source>
        <dbReference type="Pfam" id="PF01694"/>
    </source>
</evidence>
<evidence type="ECO:0000256" key="3">
    <source>
        <dbReference type="ARBA" id="ARBA00022989"/>
    </source>
</evidence>
<accession>A0A5D5AH89</accession>
<reference evidence="8 9" key="1">
    <citation type="submission" date="2019-08" db="EMBL/GenBank/DDBJ databases">
        <title>Archaea genome.</title>
        <authorList>
            <person name="Kajale S."/>
            <person name="Shouche Y."/>
            <person name="Deshpande N."/>
            <person name="Sharma A."/>
        </authorList>
    </citation>
    <scope>NUCLEOTIDE SEQUENCE [LARGE SCALE GENOMIC DNA]</scope>
    <source>
        <strain evidence="8 9">ESP3B_9</strain>
    </source>
</reference>
<dbReference type="InterPro" id="IPR035952">
    <property type="entry name" value="Rhomboid-like_sf"/>
</dbReference>
<dbReference type="GO" id="GO:0006508">
    <property type="term" value="P:proteolysis"/>
    <property type="evidence" value="ECO:0007669"/>
    <property type="project" value="UniProtKB-KW"/>
</dbReference>
<feature type="region of interest" description="Disordered" evidence="5">
    <location>
        <begin position="320"/>
        <end position="339"/>
    </location>
</feature>
<dbReference type="RefSeq" id="WP_149082350.1">
    <property type="nucleotide sequence ID" value="NZ_VTAW01000022.1"/>
</dbReference>
<feature type="domain" description="Peptidase S54 rhomboid" evidence="7">
    <location>
        <begin position="87"/>
        <end position="243"/>
    </location>
</feature>
<keyword evidence="3 6" id="KW-1133">Transmembrane helix</keyword>
<dbReference type="AlphaFoldDB" id="A0A5D5AH89"/>
<dbReference type="GO" id="GO:0004252">
    <property type="term" value="F:serine-type endopeptidase activity"/>
    <property type="evidence" value="ECO:0007669"/>
    <property type="project" value="InterPro"/>
</dbReference>
<dbReference type="Gene3D" id="1.20.1540.10">
    <property type="entry name" value="Rhomboid-like"/>
    <property type="match status" value="1"/>
</dbReference>
<feature type="transmembrane region" description="Helical" evidence="6">
    <location>
        <begin position="389"/>
        <end position="413"/>
    </location>
</feature>
<feature type="transmembrane region" description="Helical" evidence="6">
    <location>
        <begin position="178"/>
        <end position="200"/>
    </location>
</feature>
<evidence type="ECO:0000256" key="5">
    <source>
        <dbReference type="SAM" id="MobiDB-lite"/>
    </source>
</evidence>
<gene>
    <name evidence="8" type="ORF">FYC77_15200</name>
</gene>
<protein>
    <submittedName>
        <fullName evidence="8">Rhomboid family intramembrane serine protease</fullName>
    </submittedName>
</protein>
<keyword evidence="9" id="KW-1185">Reference proteome</keyword>
<feature type="transmembrane region" description="Helical" evidence="6">
    <location>
        <begin position="138"/>
        <end position="171"/>
    </location>
</feature>
<evidence type="ECO:0000256" key="6">
    <source>
        <dbReference type="SAM" id="Phobius"/>
    </source>
</evidence>
<keyword evidence="8" id="KW-0645">Protease</keyword>